<dbReference type="Gene3D" id="3.40.50.300">
    <property type="entry name" value="P-loop containing nucleotide triphosphate hydrolases"/>
    <property type="match status" value="1"/>
</dbReference>
<dbReference type="InterPro" id="IPR001387">
    <property type="entry name" value="Cro/C1-type_HTH"/>
</dbReference>
<dbReference type="SUPFAM" id="SSF48452">
    <property type="entry name" value="TPR-like"/>
    <property type="match status" value="2"/>
</dbReference>
<gene>
    <name evidence="2" type="ORF">G1H11_19900</name>
</gene>
<keyword evidence="3" id="KW-1185">Reference proteome</keyword>
<dbReference type="PANTHER" id="PTHR47691">
    <property type="entry name" value="REGULATOR-RELATED"/>
    <property type="match status" value="1"/>
</dbReference>
<dbReference type="SMART" id="SM00530">
    <property type="entry name" value="HTH_XRE"/>
    <property type="match status" value="1"/>
</dbReference>
<dbReference type="GO" id="GO:0003677">
    <property type="term" value="F:DNA binding"/>
    <property type="evidence" value="ECO:0007669"/>
    <property type="project" value="InterPro"/>
</dbReference>
<dbReference type="EMBL" id="JAAGOB010000012">
    <property type="protein sequence ID" value="NED97565.1"/>
    <property type="molecule type" value="Genomic_DNA"/>
</dbReference>
<dbReference type="Pfam" id="PF13374">
    <property type="entry name" value="TPR_10"/>
    <property type="match status" value="1"/>
</dbReference>
<dbReference type="SUPFAM" id="SSF52540">
    <property type="entry name" value="P-loop containing nucleoside triphosphate hydrolases"/>
    <property type="match status" value="1"/>
</dbReference>
<dbReference type="CDD" id="cd00093">
    <property type="entry name" value="HTH_XRE"/>
    <property type="match status" value="1"/>
</dbReference>
<dbReference type="Pfam" id="PF13424">
    <property type="entry name" value="TPR_12"/>
    <property type="match status" value="2"/>
</dbReference>
<dbReference type="Gene3D" id="1.25.40.10">
    <property type="entry name" value="Tetratricopeptide repeat domain"/>
    <property type="match status" value="1"/>
</dbReference>
<name>A0A6N9YRK1_9ACTN</name>
<proteinExistence type="predicted"/>
<dbReference type="PANTHER" id="PTHR47691:SF3">
    <property type="entry name" value="HTH-TYPE TRANSCRIPTIONAL REGULATOR RV0890C-RELATED"/>
    <property type="match status" value="1"/>
</dbReference>
<reference evidence="2 3" key="1">
    <citation type="submission" date="2020-02" db="EMBL/GenBank/DDBJ databases">
        <authorList>
            <person name="Li X.-J."/>
            <person name="Feng X.-M."/>
        </authorList>
    </citation>
    <scope>NUCLEOTIDE SEQUENCE [LARGE SCALE GENOMIC DNA]</scope>
    <source>
        <strain evidence="2 3">CGMCC 4.7225</strain>
    </source>
</reference>
<dbReference type="RefSeq" id="WP_163820344.1">
    <property type="nucleotide sequence ID" value="NZ_JAAGOB010000012.1"/>
</dbReference>
<evidence type="ECO:0000259" key="1">
    <source>
        <dbReference type="PROSITE" id="PS50943"/>
    </source>
</evidence>
<evidence type="ECO:0000313" key="3">
    <source>
        <dbReference type="Proteomes" id="UP000469185"/>
    </source>
</evidence>
<accession>A0A6N9YRK1</accession>
<dbReference type="InterPro" id="IPR011990">
    <property type="entry name" value="TPR-like_helical_dom_sf"/>
</dbReference>
<dbReference type="Gene3D" id="1.10.260.40">
    <property type="entry name" value="lambda repressor-like DNA-binding domains"/>
    <property type="match status" value="1"/>
</dbReference>
<dbReference type="GO" id="GO:0043531">
    <property type="term" value="F:ADP binding"/>
    <property type="evidence" value="ECO:0007669"/>
    <property type="project" value="InterPro"/>
</dbReference>
<dbReference type="AlphaFoldDB" id="A0A6N9YRK1"/>
<evidence type="ECO:0000313" key="2">
    <source>
        <dbReference type="EMBL" id="NED97565.1"/>
    </source>
</evidence>
<organism evidence="2 3">
    <name type="scientific">Phytoactinopolyspora alkaliphila</name>
    <dbReference type="NCBI Taxonomy" id="1783498"/>
    <lineage>
        <taxon>Bacteria</taxon>
        <taxon>Bacillati</taxon>
        <taxon>Actinomycetota</taxon>
        <taxon>Actinomycetes</taxon>
        <taxon>Jiangellales</taxon>
        <taxon>Jiangellaceae</taxon>
        <taxon>Phytoactinopolyspora</taxon>
    </lineage>
</organism>
<comment type="caution">
    <text evidence="2">The sequence shown here is derived from an EMBL/GenBank/DDBJ whole genome shotgun (WGS) entry which is preliminary data.</text>
</comment>
<dbReference type="Proteomes" id="UP000469185">
    <property type="component" value="Unassembled WGS sequence"/>
</dbReference>
<dbReference type="SUPFAM" id="SSF47413">
    <property type="entry name" value="lambda repressor-like DNA-binding domains"/>
    <property type="match status" value="1"/>
</dbReference>
<dbReference type="SMART" id="SM00028">
    <property type="entry name" value="TPR"/>
    <property type="match status" value="4"/>
</dbReference>
<dbReference type="Pfam" id="PF13560">
    <property type="entry name" value="HTH_31"/>
    <property type="match status" value="1"/>
</dbReference>
<protein>
    <submittedName>
        <fullName evidence="2">Tetratricopeptide repeat protein</fullName>
    </submittedName>
</protein>
<dbReference type="PRINTS" id="PR00364">
    <property type="entry name" value="DISEASERSIST"/>
</dbReference>
<dbReference type="PROSITE" id="PS50943">
    <property type="entry name" value="HTH_CROC1"/>
    <property type="match status" value="1"/>
</dbReference>
<sequence length="833" mass="91267">MRLAATWHEPSRAALHTARCTPKIELPLDKRRRYSLDGLMPQSDFADMLRRHRFAAGLSQEELARRAGISGDAVAALERGRRRAPRPLTVRLLADALELSGEQRQLFISSARQRPRPEPAANGRSTAVADDFIGRTSELAHVVDILTQPPGPRLLTLTGPAGVGKTRLAIEAAGEVMHRSSGIVSWAALGSCTDEVTVTTAVATALGLTVSPEHAQPGFLSGYLQNQQAVIFLDNCEHVIDAAAALSENLIRECAQVRLVATSRETLRIPGETVLTVQPLALSDAARMFTLRAAAHAPPVTDSETRHVREVCRRLEGLPLAIELAAARVNVLTIEQIARELRSSFRVLGSGSRTAPKRQQTLHAAIAWSYDLLSPAEQVFLADLSVFSGGWTIAAAQAVSTERSGPDPSPVIDAIGRLADKSLVNVLRAEGEARYDMFGVIREFAAGQLDRANRCDEVEQHHAIYFIDLAEEAETELHGPEHRDWLTRLDLELDNFRIAMKRSLERRRPVLALKLAGALYTYCYLRGHYTEGRGWLDAALSAYEHAGPAPEHARWHAKALLGAGYLAFLQCDYDVAQRMLETARVVYGELGDRSGTGLTLRYLGSVARERGDYATSADLHRKSLAVYDELDDAAGSAWAVHHLAFVAWLRAAWDIARQHARDALERFRRLGDGEGIVWSLINLGVVELYTENLQHARVMLEQALSHAEEEGFREGIAWCRNQLGVLATCDGDLDRATDLLDAGLDIHQELGDQWRAASTVEAIAAVMVRRDQAKQAVVMLGAAAAARHRIGAPVPVCEAPAHQATLTAARAELDDDAFDAAWQRGRETPLHQI</sequence>
<dbReference type="InterPro" id="IPR027417">
    <property type="entry name" value="P-loop_NTPase"/>
</dbReference>
<dbReference type="InterPro" id="IPR019734">
    <property type="entry name" value="TPR_rpt"/>
</dbReference>
<dbReference type="InterPro" id="IPR010982">
    <property type="entry name" value="Lambda_DNA-bd_dom_sf"/>
</dbReference>
<feature type="domain" description="HTH cro/C1-type" evidence="1">
    <location>
        <begin position="49"/>
        <end position="104"/>
    </location>
</feature>